<proteinExistence type="predicted"/>
<accession>A0A9W6JFC5</accession>
<protein>
    <submittedName>
        <fullName evidence="1">Uncharacterized protein</fullName>
    </submittedName>
</protein>
<name>A0A9W6JFC5_9HYPH</name>
<sequence>MSAPRPSLGQVYVLNASGIWKAALIDPAAPHGRGVGTRIRVRGAPRPVTVDSRLVFTDRAPAVELRTKAMALARTPAWCHRTIPQIAIHLLTGGRTP</sequence>
<dbReference type="EMBL" id="BSFJ01000059">
    <property type="protein sequence ID" value="GLK74704.1"/>
    <property type="molecule type" value="Genomic_DNA"/>
</dbReference>
<dbReference type="RefSeq" id="WP_213376029.1">
    <property type="nucleotide sequence ID" value="NZ_BSFJ01000059.1"/>
</dbReference>
<keyword evidence="2" id="KW-1185">Reference proteome</keyword>
<evidence type="ECO:0000313" key="1">
    <source>
        <dbReference type="EMBL" id="GLK74704.1"/>
    </source>
</evidence>
<organism evidence="1 2">
    <name type="scientific">Ancylobacter dichloromethanicus</name>
    <dbReference type="NCBI Taxonomy" id="518825"/>
    <lineage>
        <taxon>Bacteria</taxon>
        <taxon>Pseudomonadati</taxon>
        <taxon>Pseudomonadota</taxon>
        <taxon>Alphaproteobacteria</taxon>
        <taxon>Hyphomicrobiales</taxon>
        <taxon>Xanthobacteraceae</taxon>
        <taxon>Ancylobacter</taxon>
    </lineage>
</organism>
<reference evidence="1" key="1">
    <citation type="journal article" date="2014" name="Int. J. Syst. Evol. Microbiol.">
        <title>Complete genome sequence of Corynebacterium casei LMG S-19264T (=DSM 44701T), isolated from a smear-ripened cheese.</title>
        <authorList>
            <consortium name="US DOE Joint Genome Institute (JGI-PGF)"/>
            <person name="Walter F."/>
            <person name="Albersmeier A."/>
            <person name="Kalinowski J."/>
            <person name="Ruckert C."/>
        </authorList>
    </citation>
    <scope>NUCLEOTIDE SEQUENCE</scope>
    <source>
        <strain evidence="1">VKM B-2484</strain>
    </source>
</reference>
<dbReference type="AlphaFoldDB" id="A0A9W6JFC5"/>
<dbReference type="Proteomes" id="UP001143370">
    <property type="component" value="Unassembled WGS sequence"/>
</dbReference>
<evidence type="ECO:0000313" key="2">
    <source>
        <dbReference type="Proteomes" id="UP001143370"/>
    </source>
</evidence>
<comment type="caution">
    <text evidence="1">The sequence shown here is derived from an EMBL/GenBank/DDBJ whole genome shotgun (WGS) entry which is preliminary data.</text>
</comment>
<reference evidence="1" key="2">
    <citation type="submission" date="2023-01" db="EMBL/GenBank/DDBJ databases">
        <authorList>
            <person name="Sun Q."/>
            <person name="Evtushenko L."/>
        </authorList>
    </citation>
    <scope>NUCLEOTIDE SEQUENCE</scope>
    <source>
        <strain evidence="1">VKM B-2484</strain>
    </source>
</reference>
<gene>
    <name evidence="1" type="ORF">GCM10017643_48230</name>
</gene>